<dbReference type="AlphaFoldDB" id="A0A5B7EM87"/>
<proteinExistence type="predicted"/>
<organism evidence="1 2">
    <name type="scientific">Portunus trituberculatus</name>
    <name type="common">Swimming crab</name>
    <name type="synonym">Neptunus trituberculatus</name>
    <dbReference type="NCBI Taxonomy" id="210409"/>
    <lineage>
        <taxon>Eukaryota</taxon>
        <taxon>Metazoa</taxon>
        <taxon>Ecdysozoa</taxon>
        <taxon>Arthropoda</taxon>
        <taxon>Crustacea</taxon>
        <taxon>Multicrustacea</taxon>
        <taxon>Malacostraca</taxon>
        <taxon>Eumalacostraca</taxon>
        <taxon>Eucarida</taxon>
        <taxon>Decapoda</taxon>
        <taxon>Pleocyemata</taxon>
        <taxon>Brachyura</taxon>
        <taxon>Eubrachyura</taxon>
        <taxon>Portunoidea</taxon>
        <taxon>Portunidae</taxon>
        <taxon>Portuninae</taxon>
        <taxon>Portunus</taxon>
    </lineage>
</organism>
<gene>
    <name evidence="1" type="ORF">E2C01_029016</name>
</gene>
<keyword evidence="2" id="KW-1185">Reference proteome</keyword>
<name>A0A5B7EM87_PORTR</name>
<dbReference type="Proteomes" id="UP000324222">
    <property type="component" value="Unassembled WGS sequence"/>
</dbReference>
<reference evidence="1 2" key="1">
    <citation type="submission" date="2019-05" db="EMBL/GenBank/DDBJ databases">
        <title>Another draft genome of Portunus trituberculatus and its Hox gene families provides insights of decapod evolution.</title>
        <authorList>
            <person name="Jeong J.-H."/>
            <person name="Song I."/>
            <person name="Kim S."/>
            <person name="Choi T."/>
            <person name="Kim D."/>
            <person name="Ryu S."/>
            <person name="Kim W."/>
        </authorList>
    </citation>
    <scope>NUCLEOTIDE SEQUENCE [LARGE SCALE GENOMIC DNA]</scope>
    <source>
        <tissue evidence="1">Muscle</tissue>
    </source>
</reference>
<comment type="caution">
    <text evidence="1">The sequence shown here is derived from an EMBL/GenBank/DDBJ whole genome shotgun (WGS) entry which is preliminary data.</text>
</comment>
<accession>A0A5B7EM87</accession>
<evidence type="ECO:0000313" key="2">
    <source>
        <dbReference type="Proteomes" id="UP000324222"/>
    </source>
</evidence>
<protein>
    <submittedName>
        <fullName evidence="1">Uncharacterized protein</fullName>
    </submittedName>
</protein>
<evidence type="ECO:0000313" key="1">
    <source>
        <dbReference type="EMBL" id="MPC35591.1"/>
    </source>
</evidence>
<sequence>MAGCGIKGQGYGSANDVYHAKKLLGLVAFSINSIHYSNPTPTWLQSLMGKLHSAEGDLVK</sequence>
<dbReference type="EMBL" id="VSRR010003309">
    <property type="protein sequence ID" value="MPC35591.1"/>
    <property type="molecule type" value="Genomic_DNA"/>
</dbReference>